<dbReference type="Proteomes" id="UP001331761">
    <property type="component" value="Unassembled WGS sequence"/>
</dbReference>
<dbReference type="AlphaFoldDB" id="A0AAN8IHS4"/>
<evidence type="ECO:0000313" key="2">
    <source>
        <dbReference type="Proteomes" id="UP001331761"/>
    </source>
</evidence>
<protein>
    <submittedName>
        <fullName evidence="1">Uncharacterized protein</fullName>
    </submittedName>
</protein>
<accession>A0AAN8IHS4</accession>
<keyword evidence="2" id="KW-1185">Reference proteome</keyword>
<comment type="caution">
    <text evidence="1">The sequence shown here is derived from an EMBL/GenBank/DDBJ whole genome shotgun (WGS) entry which is preliminary data.</text>
</comment>
<reference evidence="1 2" key="1">
    <citation type="submission" date="2019-10" db="EMBL/GenBank/DDBJ databases">
        <title>Assembly and Annotation for the nematode Trichostrongylus colubriformis.</title>
        <authorList>
            <person name="Martin J."/>
        </authorList>
    </citation>
    <scope>NUCLEOTIDE SEQUENCE [LARGE SCALE GENOMIC DNA]</scope>
    <source>
        <strain evidence="1">G859</strain>
        <tissue evidence="1">Whole worm</tissue>
    </source>
</reference>
<organism evidence="1 2">
    <name type="scientific">Trichostrongylus colubriformis</name>
    <name type="common">Black scour worm</name>
    <dbReference type="NCBI Taxonomy" id="6319"/>
    <lineage>
        <taxon>Eukaryota</taxon>
        <taxon>Metazoa</taxon>
        <taxon>Ecdysozoa</taxon>
        <taxon>Nematoda</taxon>
        <taxon>Chromadorea</taxon>
        <taxon>Rhabditida</taxon>
        <taxon>Rhabditina</taxon>
        <taxon>Rhabditomorpha</taxon>
        <taxon>Strongyloidea</taxon>
        <taxon>Trichostrongylidae</taxon>
        <taxon>Trichostrongylus</taxon>
    </lineage>
</organism>
<sequence length="114" mass="12413">MDEAVPICSSVISIDTLLAPAAAQGRQGKKHRLDLSSTTAHSDFDRAIDLVAEDTLLPSHLKTAMGFLFGLKDQIGSLLAWNKELLEENKSILLKNSELMNQVKRALSSHESAV</sequence>
<name>A0AAN8IHS4_TRICO</name>
<gene>
    <name evidence="1" type="ORF">GCK32_022878</name>
</gene>
<dbReference type="EMBL" id="WIXE01019703">
    <property type="protein sequence ID" value="KAK5969812.1"/>
    <property type="molecule type" value="Genomic_DNA"/>
</dbReference>
<evidence type="ECO:0000313" key="1">
    <source>
        <dbReference type="EMBL" id="KAK5969812.1"/>
    </source>
</evidence>
<proteinExistence type="predicted"/>